<keyword evidence="2" id="KW-1185">Reference proteome</keyword>
<dbReference type="Proteomes" id="UP000191812">
    <property type="component" value="Unassembled WGS sequence"/>
</dbReference>
<protein>
    <submittedName>
        <fullName evidence="1">Uncharacterized protein</fullName>
    </submittedName>
</protein>
<reference evidence="1 2" key="1">
    <citation type="submission" date="2016-01" db="EMBL/GenBank/DDBJ databases">
        <authorList>
            <person name="Regsiter A."/>
            <person name="william w."/>
        </authorList>
    </citation>
    <scope>NUCLEOTIDE SEQUENCE [LARGE SCALE GENOMIC DNA]</scope>
    <source>
        <strain evidence="1 2">CFBP 6927</strain>
    </source>
</reference>
<sequence>MKSSNTDSIRAREYCEWRGFLRRSYALNELEASPEIGHMPDTSVNIAEFDSVLPIRVSFVGVFMKCPFKKIIRCPAHLLFRTKFILRTKCVY</sequence>
<accession>A0ABM9VLM4</accession>
<organism evidence="1 2">
    <name type="scientific">Agrobacterium genomosp. 13 str. CFBP 6927</name>
    <dbReference type="NCBI Taxonomy" id="1183428"/>
    <lineage>
        <taxon>Bacteria</taxon>
        <taxon>Pseudomonadati</taxon>
        <taxon>Pseudomonadota</taxon>
        <taxon>Alphaproteobacteria</taxon>
        <taxon>Hyphomicrobiales</taxon>
        <taxon>Rhizobiaceae</taxon>
        <taxon>Rhizobium/Agrobacterium group</taxon>
        <taxon>Agrobacterium</taxon>
        <taxon>Agrobacterium tumefaciens complex</taxon>
    </lineage>
</organism>
<comment type="caution">
    <text evidence="1">The sequence shown here is derived from an EMBL/GenBank/DDBJ whole genome shotgun (WGS) entry which is preliminary data.</text>
</comment>
<proteinExistence type="predicted"/>
<dbReference type="EMBL" id="FBWH01000045">
    <property type="protein sequence ID" value="CUX59561.1"/>
    <property type="molecule type" value="Genomic_DNA"/>
</dbReference>
<evidence type="ECO:0000313" key="2">
    <source>
        <dbReference type="Proteomes" id="UP000191812"/>
    </source>
</evidence>
<name>A0ABM9VLM4_9HYPH</name>
<gene>
    <name evidence="1" type="ORF">AGR13a_Lc60009</name>
</gene>
<evidence type="ECO:0000313" key="1">
    <source>
        <dbReference type="EMBL" id="CUX59561.1"/>
    </source>
</evidence>